<evidence type="ECO:0000313" key="1">
    <source>
        <dbReference type="EMBL" id="KAK3715883.1"/>
    </source>
</evidence>
<reference evidence="1" key="1">
    <citation type="submission" date="2023-07" db="EMBL/GenBank/DDBJ databases">
        <title>Black Yeasts Isolated from many extreme environments.</title>
        <authorList>
            <person name="Coleine C."/>
            <person name="Stajich J.E."/>
            <person name="Selbmann L."/>
        </authorList>
    </citation>
    <scope>NUCLEOTIDE SEQUENCE</scope>
    <source>
        <strain evidence="1">CCFEE 5714</strain>
    </source>
</reference>
<keyword evidence="2" id="KW-1185">Reference proteome</keyword>
<accession>A0ACC3NFT5</accession>
<sequence length="152" mass="17048">MSSSQSTSDVDYSDISKHVNAYGVTPSVRTRRDAAHFINSGYRVTDRHDVDLTIKIMPNGTRKIVRGEDPFGSFNERNRQQTLARAQNTSPSGRPRGLGERELTDYEAGRDHPEHCGIANCDHPFHFGGSKTGELIFKKPEKDSEERRDSGK</sequence>
<proteinExistence type="predicted"/>
<evidence type="ECO:0000313" key="2">
    <source>
        <dbReference type="Proteomes" id="UP001281147"/>
    </source>
</evidence>
<comment type="caution">
    <text evidence="1">The sequence shown here is derived from an EMBL/GenBank/DDBJ whole genome shotgun (WGS) entry which is preliminary data.</text>
</comment>
<name>A0ACC3NFT5_9PEZI</name>
<protein>
    <submittedName>
        <fullName evidence="1">Uncharacterized protein</fullName>
    </submittedName>
</protein>
<dbReference type="Proteomes" id="UP001281147">
    <property type="component" value="Unassembled WGS sequence"/>
</dbReference>
<dbReference type="EMBL" id="JAUTXU010000046">
    <property type="protein sequence ID" value="KAK3715883.1"/>
    <property type="molecule type" value="Genomic_DNA"/>
</dbReference>
<organism evidence="1 2">
    <name type="scientific">Vermiconidia calcicola</name>
    <dbReference type="NCBI Taxonomy" id="1690605"/>
    <lineage>
        <taxon>Eukaryota</taxon>
        <taxon>Fungi</taxon>
        <taxon>Dikarya</taxon>
        <taxon>Ascomycota</taxon>
        <taxon>Pezizomycotina</taxon>
        <taxon>Dothideomycetes</taxon>
        <taxon>Dothideomycetidae</taxon>
        <taxon>Mycosphaerellales</taxon>
        <taxon>Extremaceae</taxon>
        <taxon>Vermiconidia</taxon>
    </lineage>
</organism>
<gene>
    <name evidence="1" type="ORF">LTR37_006866</name>
</gene>